<comment type="caution">
    <text evidence="7">The sequence shown here is derived from an EMBL/GenBank/DDBJ whole genome shotgun (WGS) entry which is preliminary data.</text>
</comment>
<organism evidence="7 8">
    <name type="scientific">Coilia grayii</name>
    <name type="common">Gray's grenadier anchovy</name>
    <dbReference type="NCBI Taxonomy" id="363190"/>
    <lineage>
        <taxon>Eukaryota</taxon>
        <taxon>Metazoa</taxon>
        <taxon>Chordata</taxon>
        <taxon>Craniata</taxon>
        <taxon>Vertebrata</taxon>
        <taxon>Euteleostomi</taxon>
        <taxon>Actinopterygii</taxon>
        <taxon>Neopterygii</taxon>
        <taxon>Teleostei</taxon>
        <taxon>Clupei</taxon>
        <taxon>Clupeiformes</taxon>
        <taxon>Clupeoidei</taxon>
        <taxon>Engraulidae</taxon>
        <taxon>Coilinae</taxon>
        <taxon>Coilia</taxon>
    </lineage>
</organism>
<dbReference type="Gene3D" id="3.30.160.60">
    <property type="entry name" value="Classic Zinc Finger"/>
    <property type="match status" value="1"/>
</dbReference>
<dbReference type="InterPro" id="IPR011029">
    <property type="entry name" value="DEATH-like_dom_sf"/>
</dbReference>
<gene>
    <name evidence="7" type="ORF">ACEWY4_022721</name>
</gene>
<dbReference type="Proteomes" id="UP001591681">
    <property type="component" value="Unassembled WGS sequence"/>
</dbReference>
<evidence type="ECO:0000313" key="8">
    <source>
        <dbReference type="Proteomes" id="UP001591681"/>
    </source>
</evidence>
<evidence type="ECO:0000256" key="1">
    <source>
        <dbReference type="ARBA" id="ARBA00022771"/>
    </source>
</evidence>
<dbReference type="GO" id="GO:0008270">
    <property type="term" value="F:zinc ion binding"/>
    <property type="evidence" value="ECO:0007669"/>
    <property type="project" value="UniProtKB-KW"/>
</dbReference>
<keyword evidence="8" id="KW-1185">Reference proteome</keyword>
<feature type="domain" description="Pyrin" evidence="6">
    <location>
        <begin position="1"/>
        <end position="92"/>
    </location>
</feature>
<dbReference type="PANTHER" id="PTHR24103">
    <property type="entry name" value="E3 UBIQUITIN-PROTEIN LIGASE TRIM"/>
    <property type="match status" value="1"/>
</dbReference>
<evidence type="ECO:0000259" key="5">
    <source>
        <dbReference type="PROSITE" id="PS50119"/>
    </source>
</evidence>
<evidence type="ECO:0000256" key="2">
    <source>
        <dbReference type="ARBA" id="ARBA00022833"/>
    </source>
</evidence>
<dbReference type="EMBL" id="JBHFQA010000020">
    <property type="protein sequence ID" value="KAL2080868.1"/>
    <property type="molecule type" value="Genomic_DNA"/>
</dbReference>
<proteinExistence type="predicted"/>
<dbReference type="InterPro" id="IPR000315">
    <property type="entry name" value="Znf_B-box"/>
</dbReference>
<dbReference type="Pfam" id="PF00643">
    <property type="entry name" value="zf-B_box"/>
    <property type="match status" value="1"/>
</dbReference>
<evidence type="ECO:0000259" key="6">
    <source>
        <dbReference type="PROSITE" id="PS50824"/>
    </source>
</evidence>
<feature type="coiled-coil region" evidence="4">
    <location>
        <begin position="244"/>
        <end position="271"/>
    </location>
</feature>
<feature type="domain" description="B box-type" evidence="5">
    <location>
        <begin position="130"/>
        <end position="171"/>
    </location>
</feature>
<protein>
    <recommendedName>
        <fullName evidence="9">B box-type domain-containing protein</fullName>
    </recommendedName>
</protein>
<dbReference type="SMART" id="SM01289">
    <property type="entry name" value="PYRIN"/>
    <property type="match status" value="1"/>
</dbReference>
<evidence type="ECO:0000256" key="3">
    <source>
        <dbReference type="PROSITE-ProRule" id="PRU00024"/>
    </source>
</evidence>
<dbReference type="SUPFAM" id="SSF47986">
    <property type="entry name" value="DEATH domain"/>
    <property type="match status" value="1"/>
</dbReference>
<dbReference type="AlphaFoldDB" id="A0ABD1J4I4"/>
<dbReference type="PROSITE" id="PS50119">
    <property type="entry name" value="ZF_BBOX"/>
    <property type="match status" value="1"/>
</dbReference>
<dbReference type="Pfam" id="PF02758">
    <property type="entry name" value="PYRIN"/>
    <property type="match status" value="1"/>
</dbReference>
<evidence type="ECO:0000256" key="4">
    <source>
        <dbReference type="SAM" id="Coils"/>
    </source>
</evidence>
<dbReference type="InterPro" id="IPR004020">
    <property type="entry name" value="DAPIN"/>
</dbReference>
<keyword evidence="2" id="KW-0862">Zinc</keyword>
<dbReference type="InterPro" id="IPR050143">
    <property type="entry name" value="TRIM/RBCC"/>
</dbReference>
<reference evidence="7 8" key="1">
    <citation type="submission" date="2024-09" db="EMBL/GenBank/DDBJ databases">
        <title>A chromosome-level genome assembly of Gray's grenadier anchovy, Coilia grayii.</title>
        <authorList>
            <person name="Fu Z."/>
        </authorList>
    </citation>
    <scope>NUCLEOTIDE SEQUENCE [LARGE SCALE GENOMIC DNA]</scope>
    <source>
        <strain evidence="7">G4</strain>
        <tissue evidence="7">Muscle</tissue>
    </source>
</reference>
<dbReference type="SUPFAM" id="SSF57845">
    <property type="entry name" value="B-box zinc-binding domain"/>
    <property type="match status" value="1"/>
</dbReference>
<sequence length="342" mass="38775">MADSTMNSIQDTLRKTLDNLSQENLTRFKYYLKDEGKIAWSKLTDKKTTQFETVDLIVQAYTKAHSGQVVLCILKKMKLNQMAEDLEKELNVETTASPSPETYRPRNMNKMAVDFGKEVYGETNESSSTGSEVLCSLHGEKLKLFCLEDKQLLCLVCRDANAHKNHKFQPVDEAASDRKVEMRTRVRILQKSLQNLQDAKCTYDATAEHIQTQVQHTEKQIKEEFEKLHQFLRDEEAARIAALREEDEQKSQMMKEKIEKMSREISSLSDTIRAIEIGGDDIIFLQSPVHTAGSREAFRSSDQCGKAPGQPEVQSLGEDAGDCTIHSCHSGSQHCTPRTRPV</sequence>
<name>A0ABD1J4I4_9TELE</name>
<dbReference type="CDD" id="cd19800">
    <property type="entry name" value="Bbox2_xNF7-like"/>
    <property type="match status" value="1"/>
</dbReference>
<dbReference type="Gene3D" id="1.10.533.10">
    <property type="entry name" value="Death Domain, Fas"/>
    <property type="match status" value="1"/>
</dbReference>
<accession>A0ABD1J4I4</accession>
<keyword evidence="1 3" id="KW-0863">Zinc-finger</keyword>
<evidence type="ECO:0008006" key="9">
    <source>
        <dbReference type="Google" id="ProtNLM"/>
    </source>
</evidence>
<keyword evidence="4" id="KW-0175">Coiled coil</keyword>
<dbReference type="PROSITE" id="PS50824">
    <property type="entry name" value="DAPIN"/>
    <property type="match status" value="1"/>
</dbReference>
<evidence type="ECO:0000313" key="7">
    <source>
        <dbReference type="EMBL" id="KAL2080868.1"/>
    </source>
</evidence>
<keyword evidence="1 3" id="KW-0479">Metal-binding</keyword>
<dbReference type="SMART" id="SM00336">
    <property type="entry name" value="BBOX"/>
    <property type="match status" value="1"/>
</dbReference>